<feature type="domain" description="DNA endonuclease activator Ctp1 C-terminal" evidence="5">
    <location>
        <begin position="415"/>
        <end position="446"/>
    </location>
</feature>
<accession>L8H0S8</accession>
<sequence>MDEKMEWRADSQSSLLHDVGSPRRLKTNTVTDEETTEHDDEGEAERPRRGSARKFSEEAPTPSKATKEEDHLLSPTNFLKRMVPTTPKPSLLKAPTGVSGKAGDDEEEEDSMESVYSMFLGDDKRSPTSEQKVTAPVEVEVESSSGEHLYSDEASEERGKKGSSDTSEVEIIDVDALPARKGASKRKKAQTRREPGNKADATPGFRGRKRQRTTIADIQQELEERDNDAAVSGSASRFRSRQRAVDRRKSASTAKPEVRPHFDADVDDDDEYSTVFVGGSSEEEREAERTRKTDRRRKEADDLRAFRVLLKEGAIDPPQDEEGDATGNESQRPGKLLRGEGETPGRPTPLLRLPYAMAPDALRAGGERKERITEYARVEVVRKKDERAVLPGHECEECAKFYDAIREGGLDFDRKLFVNNCSRHRSAYAAPDTPPHFWDLSFPETQPGTPPRDDGARP</sequence>
<dbReference type="InterPro" id="IPR033316">
    <property type="entry name" value="RBBP8-like"/>
</dbReference>
<organism evidence="6 7">
    <name type="scientific">Acanthamoeba castellanii (strain ATCC 30010 / Neff)</name>
    <dbReference type="NCBI Taxonomy" id="1257118"/>
    <lineage>
        <taxon>Eukaryota</taxon>
        <taxon>Amoebozoa</taxon>
        <taxon>Discosea</taxon>
        <taxon>Longamoebia</taxon>
        <taxon>Centramoebida</taxon>
        <taxon>Acanthamoebidae</taxon>
        <taxon>Acanthamoeba</taxon>
    </lineage>
</organism>
<proteinExistence type="predicted"/>
<reference evidence="6 7" key="1">
    <citation type="journal article" date="2013" name="Genome Biol.">
        <title>Genome of Acanthamoeba castellanii highlights extensive lateral gene transfer and early evolution of tyrosine kinase signaling.</title>
        <authorList>
            <person name="Clarke M."/>
            <person name="Lohan A.J."/>
            <person name="Liu B."/>
            <person name="Lagkouvardos I."/>
            <person name="Roy S."/>
            <person name="Zafar N."/>
            <person name="Bertelli C."/>
            <person name="Schilde C."/>
            <person name="Kianianmomeni A."/>
            <person name="Burglin T.R."/>
            <person name="Frech C."/>
            <person name="Turcotte B."/>
            <person name="Kopec K.O."/>
            <person name="Synnott J.M."/>
            <person name="Choo C."/>
            <person name="Paponov I."/>
            <person name="Finkler A."/>
            <person name="Soon Heng Tan C."/>
            <person name="Hutchins A.P."/>
            <person name="Weinmeier T."/>
            <person name="Rattei T."/>
            <person name="Chu J.S."/>
            <person name="Gimenez G."/>
            <person name="Irimia M."/>
            <person name="Rigden D.J."/>
            <person name="Fitzpatrick D.A."/>
            <person name="Lorenzo-Morales J."/>
            <person name="Bateman A."/>
            <person name="Chiu C.H."/>
            <person name="Tang P."/>
            <person name="Hegemann P."/>
            <person name="Fromm H."/>
            <person name="Raoult D."/>
            <person name="Greub G."/>
            <person name="Miranda-Saavedra D."/>
            <person name="Chen N."/>
            <person name="Nash P."/>
            <person name="Ginger M.L."/>
            <person name="Horn M."/>
            <person name="Schaap P."/>
            <person name="Caler L."/>
            <person name="Loftus B."/>
        </authorList>
    </citation>
    <scope>NUCLEOTIDE SEQUENCE [LARGE SCALE GENOMIC DNA]</scope>
    <source>
        <strain evidence="6 7">Neff</strain>
    </source>
</reference>
<evidence type="ECO:0000259" key="5">
    <source>
        <dbReference type="Pfam" id="PF08573"/>
    </source>
</evidence>
<keyword evidence="3" id="KW-0539">Nucleus</keyword>
<feature type="region of interest" description="Disordered" evidence="4">
    <location>
        <begin position="1"/>
        <end position="355"/>
    </location>
</feature>
<dbReference type="Proteomes" id="UP000011083">
    <property type="component" value="Unassembled WGS sequence"/>
</dbReference>
<dbReference type="InterPro" id="IPR013882">
    <property type="entry name" value="Ctp1_C"/>
</dbReference>
<dbReference type="STRING" id="1257118.L8H0S8"/>
<dbReference type="EMBL" id="KB007941">
    <property type="protein sequence ID" value="ELR18850.1"/>
    <property type="molecule type" value="Genomic_DNA"/>
</dbReference>
<dbReference type="VEuPathDB" id="AmoebaDB:ACA1_167100"/>
<comment type="subcellular location">
    <subcellularLocation>
        <location evidence="1">Nucleus</location>
    </subcellularLocation>
</comment>
<feature type="compositionally biased region" description="Basic and acidic residues" evidence="4">
    <location>
        <begin position="286"/>
        <end position="314"/>
    </location>
</feature>
<gene>
    <name evidence="6" type="ORF">ACA1_167100</name>
</gene>
<feature type="compositionally biased region" description="Low complexity" evidence="4">
    <location>
        <begin position="344"/>
        <end position="354"/>
    </location>
</feature>
<dbReference type="AlphaFoldDB" id="L8H0S8"/>
<name>L8H0S8_ACACF</name>
<protein>
    <recommendedName>
        <fullName evidence="5">DNA endonuclease activator Ctp1 C-terminal domain-containing protein</fullName>
    </recommendedName>
</protein>
<dbReference type="KEGG" id="acan:ACA1_167100"/>
<evidence type="ECO:0000313" key="6">
    <source>
        <dbReference type="EMBL" id="ELR18850.1"/>
    </source>
</evidence>
<feature type="domain" description="DNA endonuclease activator Ctp1 C-terminal" evidence="5">
    <location>
        <begin position="379"/>
        <end position="407"/>
    </location>
</feature>
<evidence type="ECO:0000256" key="3">
    <source>
        <dbReference type="ARBA" id="ARBA00023242"/>
    </source>
</evidence>
<dbReference type="OrthoDB" id="5801062at2759"/>
<dbReference type="Pfam" id="PF08573">
    <property type="entry name" value="SAE2"/>
    <property type="match status" value="2"/>
</dbReference>
<dbReference type="PANTHER" id="PTHR15107">
    <property type="entry name" value="RETINOBLASTOMA BINDING PROTEIN 8"/>
    <property type="match status" value="1"/>
</dbReference>
<evidence type="ECO:0000256" key="2">
    <source>
        <dbReference type="ARBA" id="ARBA00022763"/>
    </source>
</evidence>
<keyword evidence="7" id="KW-1185">Reference proteome</keyword>
<dbReference type="GO" id="GO:0010792">
    <property type="term" value="P:DNA double-strand break processing involved in repair via single-strand annealing"/>
    <property type="evidence" value="ECO:0007669"/>
    <property type="project" value="TreeGrafter"/>
</dbReference>
<dbReference type="RefSeq" id="XP_004340908.1">
    <property type="nucleotide sequence ID" value="XM_004340860.1"/>
</dbReference>
<dbReference type="GeneID" id="14919637"/>
<keyword evidence="2" id="KW-0227">DNA damage</keyword>
<evidence type="ECO:0000256" key="1">
    <source>
        <dbReference type="ARBA" id="ARBA00004123"/>
    </source>
</evidence>
<evidence type="ECO:0000256" key="4">
    <source>
        <dbReference type="SAM" id="MobiDB-lite"/>
    </source>
</evidence>
<dbReference type="GO" id="GO:0005634">
    <property type="term" value="C:nucleus"/>
    <property type="evidence" value="ECO:0007669"/>
    <property type="project" value="UniProtKB-SubCell"/>
</dbReference>
<dbReference type="GO" id="GO:0003684">
    <property type="term" value="F:damaged DNA binding"/>
    <property type="evidence" value="ECO:0007669"/>
    <property type="project" value="TreeGrafter"/>
</dbReference>
<feature type="region of interest" description="Disordered" evidence="4">
    <location>
        <begin position="428"/>
        <end position="458"/>
    </location>
</feature>
<feature type="compositionally biased region" description="Acidic residues" evidence="4">
    <location>
        <begin position="31"/>
        <end position="43"/>
    </location>
</feature>
<evidence type="ECO:0000313" key="7">
    <source>
        <dbReference type="Proteomes" id="UP000011083"/>
    </source>
</evidence>
<dbReference type="PANTHER" id="PTHR15107:SF0">
    <property type="entry name" value="DNA ENDONUCLEASE ACTIVATOR CTP1 C-TERMINAL DOMAIN-CONTAINING PROTEIN"/>
    <property type="match status" value="1"/>
</dbReference>